<dbReference type="InterPro" id="IPR036188">
    <property type="entry name" value="FAD/NAD-bd_sf"/>
</dbReference>
<organism evidence="10 11">
    <name type="scientific">Psilocybe cf. subviscida</name>
    <dbReference type="NCBI Taxonomy" id="2480587"/>
    <lineage>
        <taxon>Eukaryota</taxon>
        <taxon>Fungi</taxon>
        <taxon>Dikarya</taxon>
        <taxon>Basidiomycota</taxon>
        <taxon>Agaricomycotina</taxon>
        <taxon>Agaricomycetes</taxon>
        <taxon>Agaricomycetidae</taxon>
        <taxon>Agaricales</taxon>
        <taxon>Agaricineae</taxon>
        <taxon>Strophariaceae</taxon>
        <taxon>Psilocybe</taxon>
    </lineage>
</organism>
<keyword evidence="5" id="KW-0274">FAD</keyword>
<evidence type="ECO:0000256" key="2">
    <source>
        <dbReference type="ARBA" id="ARBA00009967"/>
    </source>
</evidence>
<feature type="chain" id="PRO_5034978957" description="Prenylcysteine lyase domain-containing protein" evidence="8">
    <location>
        <begin position="17"/>
        <end position="526"/>
    </location>
</feature>
<dbReference type="InterPro" id="IPR010795">
    <property type="entry name" value="Prenylcys_lyase"/>
</dbReference>
<dbReference type="Gene3D" id="3.50.50.60">
    <property type="entry name" value="FAD/NAD(P)-binding domain"/>
    <property type="match status" value="1"/>
</dbReference>
<keyword evidence="11" id="KW-1185">Reference proteome</keyword>
<accession>A0A8H5AX53</accession>
<comment type="similarity">
    <text evidence="2">Belongs to the prenylcysteine oxidase family.</text>
</comment>
<feature type="domain" description="Prenylcysteine lyase" evidence="9">
    <location>
        <begin position="160"/>
        <end position="488"/>
    </location>
</feature>
<protein>
    <recommendedName>
        <fullName evidence="9">Prenylcysteine lyase domain-containing protein</fullName>
    </recommendedName>
</protein>
<dbReference type="GO" id="GO:0001735">
    <property type="term" value="F:prenylcysteine oxidase activity"/>
    <property type="evidence" value="ECO:0007669"/>
    <property type="project" value="InterPro"/>
</dbReference>
<evidence type="ECO:0000313" key="10">
    <source>
        <dbReference type="EMBL" id="KAF5312540.1"/>
    </source>
</evidence>
<proteinExistence type="inferred from homology"/>
<dbReference type="PANTHER" id="PTHR15944:SF0">
    <property type="entry name" value="PRENYLCYSTEINE LYASE DOMAIN-CONTAINING PROTEIN"/>
    <property type="match status" value="1"/>
</dbReference>
<reference evidence="10 11" key="1">
    <citation type="journal article" date="2020" name="ISME J.">
        <title>Uncovering the hidden diversity of litter-decomposition mechanisms in mushroom-forming fungi.</title>
        <authorList>
            <person name="Floudas D."/>
            <person name="Bentzer J."/>
            <person name="Ahren D."/>
            <person name="Johansson T."/>
            <person name="Persson P."/>
            <person name="Tunlid A."/>
        </authorList>
    </citation>
    <scope>NUCLEOTIDE SEQUENCE [LARGE SCALE GENOMIC DNA]</scope>
    <source>
        <strain evidence="10 11">CBS 101986</strain>
    </source>
</reference>
<comment type="cofactor">
    <cofactor evidence="1">
        <name>FAD</name>
        <dbReference type="ChEBI" id="CHEBI:57692"/>
    </cofactor>
</comment>
<evidence type="ECO:0000256" key="7">
    <source>
        <dbReference type="ARBA" id="ARBA00023180"/>
    </source>
</evidence>
<evidence type="ECO:0000256" key="5">
    <source>
        <dbReference type="ARBA" id="ARBA00022827"/>
    </source>
</evidence>
<comment type="caution">
    <text evidence="10">The sequence shown here is derived from an EMBL/GenBank/DDBJ whole genome shotgun (WGS) entry which is preliminary data.</text>
</comment>
<evidence type="ECO:0000256" key="1">
    <source>
        <dbReference type="ARBA" id="ARBA00001974"/>
    </source>
</evidence>
<dbReference type="EMBL" id="JAACJJ010000056">
    <property type="protein sequence ID" value="KAF5312540.1"/>
    <property type="molecule type" value="Genomic_DNA"/>
</dbReference>
<name>A0A8H5AX53_9AGAR</name>
<dbReference type="InterPro" id="IPR017046">
    <property type="entry name" value="Prenylcysteine_Oxase1"/>
</dbReference>
<keyword evidence="6" id="KW-0560">Oxidoreductase</keyword>
<sequence length="526" mass="58218">MKATTALLFLVPSTLAFQIQFPFKVPQFFSSKILQTVTEVIEEIAPVSTTPRIAIIGAGAGGSSAAFWISKAKERFGLEVEVDIYDSNDYIGGRSTIVYPYNNKSLPELELGASIFVPANKNLWRATEEFNLTKRDFQSEDYQTGIWDGESLLVAFTGGWWDTAKLLWRYGFSSPRRTDSFVRELITSISRIYTSSSPKWETITALSEHLGWDALTNTTVAEYLSSQYDVSDKYISEVVEAATRVNYGQSSNAIHALEGACSMAATGASGIAGGNFQLFEQFIKRSNATLHLNTRVTSIKPKSAGSELWTVKSSRGSTDYKAVILAAPFHSTGINVPASISEKIQPQPYVNLHVTLLATTASAPSSSYFGLPETTEAPRVMLTSHQGQSKPEFNSLSYHGQVREGEWAVKIFSEQEISDEWLAKMFDGKVGWVTRKLWEAYPVLPPTTSFPPVKLDKGFYYVNAFEPLISTMETETVSARNVVDLLLNEEFDSSICPHHVEAEALEPSKILLPVNDEKDFVLGFDC</sequence>
<dbReference type="Pfam" id="PF13450">
    <property type="entry name" value="NAD_binding_8"/>
    <property type="match status" value="1"/>
</dbReference>
<evidence type="ECO:0000259" key="9">
    <source>
        <dbReference type="Pfam" id="PF07156"/>
    </source>
</evidence>
<evidence type="ECO:0000256" key="6">
    <source>
        <dbReference type="ARBA" id="ARBA00023002"/>
    </source>
</evidence>
<evidence type="ECO:0000313" key="11">
    <source>
        <dbReference type="Proteomes" id="UP000567179"/>
    </source>
</evidence>
<keyword evidence="7" id="KW-0325">Glycoprotein</keyword>
<dbReference type="OrthoDB" id="437369at2759"/>
<dbReference type="Proteomes" id="UP000567179">
    <property type="component" value="Unassembled WGS sequence"/>
</dbReference>
<keyword evidence="3" id="KW-0285">Flavoprotein</keyword>
<evidence type="ECO:0000256" key="8">
    <source>
        <dbReference type="SAM" id="SignalP"/>
    </source>
</evidence>
<feature type="signal peptide" evidence="8">
    <location>
        <begin position="1"/>
        <end position="16"/>
    </location>
</feature>
<dbReference type="Pfam" id="PF07156">
    <property type="entry name" value="Prenylcys_lyase"/>
    <property type="match status" value="1"/>
</dbReference>
<evidence type="ECO:0000256" key="3">
    <source>
        <dbReference type="ARBA" id="ARBA00022630"/>
    </source>
</evidence>
<evidence type="ECO:0000256" key="4">
    <source>
        <dbReference type="ARBA" id="ARBA00022729"/>
    </source>
</evidence>
<dbReference type="AlphaFoldDB" id="A0A8H5AX53"/>
<dbReference type="SUPFAM" id="SSF51905">
    <property type="entry name" value="FAD/NAD(P)-binding domain"/>
    <property type="match status" value="1"/>
</dbReference>
<dbReference type="GO" id="GO:0030328">
    <property type="term" value="P:prenylcysteine catabolic process"/>
    <property type="evidence" value="ECO:0007669"/>
    <property type="project" value="InterPro"/>
</dbReference>
<gene>
    <name evidence="10" type="ORF">D9619_002868</name>
</gene>
<dbReference type="PIRSF" id="PIRSF036292">
    <property type="entry name" value="Prenylcysteine_oxidase"/>
    <property type="match status" value="1"/>
</dbReference>
<keyword evidence="4 8" id="KW-0732">Signal</keyword>
<dbReference type="GO" id="GO:0030327">
    <property type="term" value="P:prenylated protein catabolic process"/>
    <property type="evidence" value="ECO:0007669"/>
    <property type="project" value="TreeGrafter"/>
</dbReference>
<dbReference type="PANTHER" id="PTHR15944">
    <property type="entry name" value="FARNESYLCYSTEINE LYASE"/>
    <property type="match status" value="1"/>
</dbReference>